<comment type="subcellular location">
    <subcellularLocation>
        <location evidence="1">Membrane</location>
        <topology evidence="1">Multi-pass membrane protein</topology>
    </subcellularLocation>
</comment>
<dbReference type="GO" id="GO:0022857">
    <property type="term" value="F:transmembrane transporter activity"/>
    <property type="evidence" value="ECO:0007669"/>
    <property type="project" value="InterPro"/>
</dbReference>
<dbReference type="InterPro" id="IPR005828">
    <property type="entry name" value="MFS_sugar_transport-like"/>
</dbReference>
<dbReference type="EMBL" id="AMGY01000003">
    <property type="protein sequence ID" value="EXJ86965.1"/>
    <property type="molecule type" value="Genomic_DNA"/>
</dbReference>
<feature type="transmembrane region" description="Helical" evidence="7">
    <location>
        <begin position="463"/>
        <end position="483"/>
    </location>
</feature>
<dbReference type="GO" id="GO:0016020">
    <property type="term" value="C:membrane"/>
    <property type="evidence" value="ECO:0007669"/>
    <property type="project" value="UniProtKB-SubCell"/>
</dbReference>
<evidence type="ECO:0000256" key="1">
    <source>
        <dbReference type="ARBA" id="ARBA00004141"/>
    </source>
</evidence>
<organism evidence="9 10">
    <name type="scientific">Capronia epimyces CBS 606.96</name>
    <dbReference type="NCBI Taxonomy" id="1182542"/>
    <lineage>
        <taxon>Eukaryota</taxon>
        <taxon>Fungi</taxon>
        <taxon>Dikarya</taxon>
        <taxon>Ascomycota</taxon>
        <taxon>Pezizomycotina</taxon>
        <taxon>Eurotiomycetes</taxon>
        <taxon>Chaetothyriomycetidae</taxon>
        <taxon>Chaetothyriales</taxon>
        <taxon>Herpotrichiellaceae</taxon>
        <taxon>Capronia</taxon>
    </lineage>
</organism>
<keyword evidence="5 7" id="KW-0472">Membrane</keyword>
<feature type="transmembrane region" description="Helical" evidence="7">
    <location>
        <begin position="257"/>
        <end position="278"/>
    </location>
</feature>
<comment type="caution">
    <text evidence="9">The sequence shown here is derived from an EMBL/GenBank/DDBJ whole genome shotgun (WGS) entry which is preliminary data.</text>
</comment>
<keyword evidence="2" id="KW-0813">Transport</keyword>
<dbReference type="OrthoDB" id="4139357at2759"/>
<evidence type="ECO:0000256" key="7">
    <source>
        <dbReference type="SAM" id="Phobius"/>
    </source>
</evidence>
<keyword evidence="3 7" id="KW-0812">Transmembrane</keyword>
<evidence type="ECO:0000259" key="8">
    <source>
        <dbReference type="PROSITE" id="PS50850"/>
    </source>
</evidence>
<dbReference type="HOGENOM" id="CLU_001265_52_1_1"/>
<feature type="transmembrane region" description="Helical" evidence="7">
    <location>
        <begin position="203"/>
        <end position="224"/>
    </location>
</feature>
<feature type="compositionally biased region" description="Basic and acidic residues" evidence="6">
    <location>
        <begin position="7"/>
        <end position="32"/>
    </location>
</feature>
<feature type="transmembrane region" description="Helical" evidence="7">
    <location>
        <begin position="80"/>
        <end position="106"/>
    </location>
</feature>
<evidence type="ECO:0000313" key="10">
    <source>
        <dbReference type="Proteomes" id="UP000019478"/>
    </source>
</evidence>
<feature type="region of interest" description="Disordered" evidence="6">
    <location>
        <begin position="1"/>
        <end position="32"/>
    </location>
</feature>
<feature type="transmembrane region" description="Helical" evidence="7">
    <location>
        <begin position="168"/>
        <end position="191"/>
    </location>
</feature>
<dbReference type="PANTHER" id="PTHR23511:SF3">
    <property type="entry name" value="MAJOR FACILITATOR SUPERFAMILY (MFS) PROFILE DOMAIN-CONTAINING PROTEIN"/>
    <property type="match status" value="1"/>
</dbReference>
<feature type="transmembrane region" description="Helical" evidence="7">
    <location>
        <begin position="527"/>
        <end position="547"/>
    </location>
</feature>
<dbReference type="eggNOG" id="KOG0253">
    <property type="taxonomic scope" value="Eukaryota"/>
</dbReference>
<dbReference type="PANTHER" id="PTHR23511">
    <property type="entry name" value="SYNAPTIC VESICLE GLYCOPROTEIN 2"/>
    <property type="match status" value="1"/>
</dbReference>
<proteinExistence type="predicted"/>
<dbReference type="AlphaFoldDB" id="W9YBE8"/>
<dbReference type="PROSITE" id="PS50850">
    <property type="entry name" value="MFS"/>
    <property type="match status" value="1"/>
</dbReference>
<evidence type="ECO:0000256" key="4">
    <source>
        <dbReference type="ARBA" id="ARBA00022989"/>
    </source>
</evidence>
<accession>W9YBE8</accession>
<evidence type="ECO:0000256" key="5">
    <source>
        <dbReference type="ARBA" id="ARBA00023136"/>
    </source>
</evidence>
<dbReference type="RefSeq" id="XP_007732244.1">
    <property type="nucleotide sequence ID" value="XM_007734054.1"/>
</dbReference>
<dbReference type="GeneID" id="19168044"/>
<dbReference type="Proteomes" id="UP000019478">
    <property type="component" value="Unassembled WGS sequence"/>
</dbReference>
<feature type="domain" description="Major facilitator superfamily (MFS) profile" evidence="8">
    <location>
        <begin position="80"/>
        <end position="550"/>
    </location>
</feature>
<dbReference type="Pfam" id="PF00083">
    <property type="entry name" value="Sugar_tr"/>
    <property type="match status" value="1"/>
</dbReference>
<protein>
    <recommendedName>
        <fullName evidence="8">Major facilitator superfamily (MFS) profile domain-containing protein</fullName>
    </recommendedName>
</protein>
<evidence type="ECO:0000256" key="6">
    <source>
        <dbReference type="SAM" id="MobiDB-lite"/>
    </source>
</evidence>
<gene>
    <name evidence="9" type="ORF">A1O3_03919</name>
</gene>
<keyword evidence="4 7" id="KW-1133">Transmembrane helix</keyword>
<dbReference type="InterPro" id="IPR036259">
    <property type="entry name" value="MFS_trans_sf"/>
</dbReference>
<dbReference type="SUPFAM" id="SSF103473">
    <property type="entry name" value="MFS general substrate transporter"/>
    <property type="match status" value="1"/>
</dbReference>
<feature type="transmembrane region" description="Helical" evidence="7">
    <location>
        <begin position="495"/>
        <end position="515"/>
    </location>
</feature>
<name>W9YBE8_9EURO</name>
<dbReference type="InterPro" id="IPR020846">
    <property type="entry name" value="MFS_dom"/>
</dbReference>
<evidence type="ECO:0000256" key="3">
    <source>
        <dbReference type="ARBA" id="ARBA00022692"/>
    </source>
</evidence>
<feature type="transmembrane region" description="Helical" evidence="7">
    <location>
        <begin position="118"/>
        <end position="138"/>
    </location>
</feature>
<reference evidence="9 10" key="1">
    <citation type="submission" date="2013-03" db="EMBL/GenBank/DDBJ databases">
        <title>The Genome Sequence of Capronia epimyces CBS 606.96.</title>
        <authorList>
            <consortium name="The Broad Institute Genomics Platform"/>
            <person name="Cuomo C."/>
            <person name="de Hoog S."/>
            <person name="Gorbushina A."/>
            <person name="Walker B."/>
            <person name="Young S.K."/>
            <person name="Zeng Q."/>
            <person name="Gargeya S."/>
            <person name="Fitzgerald M."/>
            <person name="Haas B."/>
            <person name="Abouelleil A."/>
            <person name="Allen A.W."/>
            <person name="Alvarado L."/>
            <person name="Arachchi H.M."/>
            <person name="Berlin A.M."/>
            <person name="Chapman S.B."/>
            <person name="Gainer-Dewar J."/>
            <person name="Goldberg J."/>
            <person name="Griggs A."/>
            <person name="Gujja S."/>
            <person name="Hansen M."/>
            <person name="Howarth C."/>
            <person name="Imamovic A."/>
            <person name="Ireland A."/>
            <person name="Larimer J."/>
            <person name="McCowan C."/>
            <person name="Murphy C."/>
            <person name="Pearson M."/>
            <person name="Poon T.W."/>
            <person name="Priest M."/>
            <person name="Roberts A."/>
            <person name="Saif S."/>
            <person name="Shea T."/>
            <person name="Sisk P."/>
            <person name="Sykes S."/>
            <person name="Wortman J."/>
            <person name="Nusbaum C."/>
            <person name="Birren B."/>
        </authorList>
    </citation>
    <scope>NUCLEOTIDE SEQUENCE [LARGE SCALE GENOMIC DNA]</scope>
    <source>
        <strain evidence="9 10">CBS 606.96</strain>
    </source>
</reference>
<evidence type="ECO:0000313" key="9">
    <source>
        <dbReference type="EMBL" id="EXJ86965.1"/>
    </source>
</evidence>
<keyword evidence="10" id="KW-1185">Reference proteome</keyword>
<sequence length="555" mass="60460">MSTPSDHISDSDKVAFEPKADHPDREHGTKVELPEETPHLSIGDVFRGTAVHKVTPFERKAALINAEIDKFGFGKYQKCIWLLCGFGYFLDLAWAQGVALMASAVYQEFGTPSGRQGLLSTCSNAGLSVGAIGFGIISDLIGRKWAFNLSCLITCVFGILLAASKSSYGAVCGIYFLASIGLGGNIPMDATIALEFLPQNRRFLVSLLSMWQPIGIVFACAVAYGTTAKYRCDVALPACNAVGKGEACCSLSSNMGWRYQCIIIGAVTLVIFFARYGIFRFHESPKFLLSKGREQEAIDVLHKIAKFNGAPEPTLTVEDFHAVNSALGIDETQNTTGSGSKDVIRRAFKNLGFLRGIFLSKLQCFTFFLLALAYMGDYWSFNLAGYFLPIVLLQNNVDSGANTVTATYREYIYIYLPGIIGAFVALFSVQLPLIGRKWSLVISAALQGLSMAMYTQVKTTAGYVGLNALEYIMQTYFNAVLYASAPEMFDTTSRASASGLLSCLGRIAGIVAPFAGQKYIDQGRAGVLWLGAGGIWLSSFVMCFLPIEMRNRQMY</sequence>
<dbReference type="Gene3D" id="1.20.1250.20">
    <property type="entry name" value="MFS general substrate transporter like domains"/>
    <property type="match status" value="1"/>
</dbReference>
<feature type="transmembrane region" description="Helical" evidence="7">
    <location>
        <begin position="353"/>
        <end position="375"/>
    </location>
</feature>
<feature type="transmembrane region" description="Helical" evidence="7">
    <location>
        <begin position="412"/>
        <end position="431"/>
    </location>
</feature>
<evidence type="ECO:0000256" key="2">
    <source>
        <dbReference type="ARBA" id="ARBA00022448"/>
    </source>
</evidence>
<feature type="transmembrane region" description="Helical" evidence="7">
    <location>
        <begin position="145"/>
        <end position="162"/>
    </location>
</feature>